<sequence>ALPPPQPVLSAVLYSRFLHLRCGHPAVTACSFTAGCPIAHARVELRFVNGPVIFWDLSRVPQDYGGGEGRRTTSTFDRLGDHSGSGSRYL</sequence>
<dbReference type="Proteomes" id="UP001162483">
    <property type="component" value="Unassembled WGS sequence"/>
</dbReference>
<comment type="caution">
    <text evidence="2">The sequence shown here is derived from an EMBL/GenBank/DDBJ whole genome shotgun (WGS) entry which is preliminary data.</text>
</comment>
<evidence type="ECO:0000256" key="1">
    <source>
        <dbReference type="SAM" id="MobiDB-lite"/>
    </source>
</evidence>
<evidence type="ECO:0000313" key="2">
    <source>
        <dbReference type="EMBL" id="CAI9574447.1"/>
    </source>
</evidence>
<proteinExistence type="predicted"/>
<organism evidence="2 3">
    <name type="scientific">Staurois parvus</name>
    <dbReference type="NCBI Taxonomy" id="386267"/>
    <lineage>
        <taxon>Eukaryota</taxon>
        <taxon>Metazoa</taxon>
        <taxon>Chordata</taxon>
        <taxon>Craniata</taxon>
        <taxon>Vertebrata</taxon>
        <taxon>Euteleostomi</taxon>
        <taxon>Amphibia</taxon>
        <taxon>Batrachia</taxon>
        <taxon>Anura</taxon>
        <taxon>Neobatrachia</taxon>
        <taxon>Ranoidea</taxon>
        <taxon>Ranidae</taxon>
        <taxon>Staurois</taxon>
    </lineage>
</organism>
<name>A0ABN9DST2_9NEOB</name>
<feature type="region of interest" description="Disordered" evidence="1">
    <location>
        <begin position="62"/>
        <end position="90"/>
    </location>
</feature>
<protein>
    <submittedName>
        <fullName evidence="2">Uncharacterized protein</fullName>
    </submittedName>
</protein>
<accession>A0ABN9DST2</accession>
<evidence type="ECO:0000313" key="3">
    <source>
        <dbReference type="Proteomes" id="UP001162483"/>
    </source>
</evidence>
<reference evidence="2" key="1">
    <citation type="submission" date="2023-05" db="EMBL/GenBank/DDBJ databases">
        <authorList>
            <person name="Stuckert A."/>
        </authorList>
    </citation>
    <scope>NUCLEOTIDE SEQUENCE</scope>
</reference>
<gene>
    <name evidence="2" type="ORF">SPARVUS_LOCUS7962984</name>
</gene>
<dbReference type="EMBL" id="CATNWA010014661">
    <property type="protein sequence ID" value="CAI9574447.1"/>
    <property type="molecule type" value="Genomic_DNA"/>
</dbReference>
<keyword evidence="3" id="KW-1185">Reference proteome</keyword>
<feature type="non-terminal residue" evidence="2">
    <location>
        <position position="1"/>
    </location>
</feature>